<evidence type="ECO:0000313" key="4">
    <source>
        <dbReference type="Proteomes" id="UP000297288"/>
    </source>
</evidence>
<name>A0A4Z0VZD2_9BACT</name>
<dbReference type="InterPro" id="IPR037035">
    <property type="entry name" value="GK-like_C_sf"/>
</dbReference>
<dbReference type="InterPro" id="IPR007835">
    <property type="entry name" value="MOFRL"/>
</dbReference>
<gene>
    <name evidence="3" type="ORF">E4650_09425</name>
</gene>
<accession>A0A4Z0VZD2</accession>
<dbReference type="EMBL" id="SRME01000007">
    <property type="protein sequence ID" value="TGG86857.1"/>
    <property type="molecule type" value="Genomic_DNA"/>
</dbReference>
<dbReference type="OrthoDB" id="9766552at2"/>
<dbReference type="InterPro" id="IPR038614">
    <property type="entry name" value="GK_N_sf"/>
</dbReference>
<dbReference type="Gene3D" id="3.40.1480.10">
    <property type="entry name" value="MOFRL domain"/>
    <property type="match status" value="1"/>
</dbReference>
<feature type="domain" description="MOFRL-associated" evidence="2">
    <location>
        <begin position="19"/>
        <end position="249"/>
    </location>
</feature>
<dbReference type="Pfam" id="PF13660">
    <property type="entry name" value="DUF4147"/>
    <property type="match status" value="1"/>
</dbReference>
<feature type="domain" description="MOFRL" evidence="1">
    <location>
        <begin position="334"/>
        <end position="439"/>
    </location>
</feature>
<organism evidence="3 4">
    <name type="scientific">Geotoga petraea</name>
    <dbReference type="NCBI Taxonomy" id="28234"/>
    <lineage>
        <taxon>Bacteria</taxon>
        <taxon>Thermotogati</taxon>
        <taxon>Thermotogota</taxon>
        <taxon>Thermotogae</taxon>
        <taxon>Petrotogales</taxon>
        <taxon>Petrotogaceae</taxon>
        <taxon>Geotoga</taxon>
    </lineage>
</organism>
<dbReference type="PANTHER" id="PTHR12227:SF0">
    <property type="entry name" value="GLYCERATE KINASE"/>
    <property type="match status" value="1"/>
</dbReference>
<dbReference type="GO" id="GO:0008887">
    <property type="term" value="F:glycerate kinase activity"/>
    <property type="evidence" value="ECO:0007669"/>
    <property type="project" value="InterPro"/>
</dbReference>
<dbReference type="InterPro" id="IPR025286">
    <property type="entry name" value="MOFRL_assoc_dom"/>
</dbReference>
<dbReference type="Pfam" id="PF05161">
    <property type="entry name" value="MOFRL"/>
    <property type="match status" value="1"/>
</dbReference>
<protein>
    <submittedName>
        <fullName evidence="3">DUF4147 domain-containing protein</fullName>
    </submittedName>
</protein>
<evidence type="ECO:0000313" key="3">
    <source>
        <dbReference type="EMBL" id="TGG86857.1"/>
    </source>
</evidence>
<reference evidence="3 4" key="1">
    <citation type="submission" date="2019-04" db="EMBL/GenBank/DDBJ databases">
        <title>Draft genome sequence data and analysis of a Fermenting Bacterium, Geotoga petraea strain HO-Geo1, isolated from heavy-oil petroleum reservoir in Russia.</title>
        <authorList>
            <person name="Grouzdev D.S."/>
            <person name="Semenova E.M."/>
            <person name="Sokolova D.S."/>
            <person name="Tourova T.P."/>
            <person name="Poltaraus A.B."/>
            <person name="Nazina T.N."/>
        </authorList>
    </citation>
    <scope>NUCLEOTIDE SEQUENCE [LARGE SCALE GENOMIC DNA]</scope>
    <source>
        <strain evidence="3 4">HO-Geo1</strain>
    </source>
</reference>
<sequence length="446" mass="50483">MIENIDKSTKQREMMIDYTEEILESISLENIMKDKIKYSEGILTLGENKFKVSDKTYVFGFGKSSAAMAEKIEKLFDIHLEGLIITKDGYEKNLKNIEILSGAHPYPDERTFQNSDKLIEKLKMVEKNSTVIFLISGGGSALFEKAEDDISLEDLKITNKILLKSGLDIKNINVIRKHISGVKGGKLLKVLKNKNCQIFNLIISDVENNNLSTIASGPTNYDESTFYDAIKIIEEKNLKNMLPKKLVDFMYKNLEIKEKETLKIEEFKKYKVKNFFISKVEEAVIRAYNILNKKGIKTHILSTDLYGDSFEAGKFTGSIALEIKKYDRPFRKPCILISGGETTVNVEDSHGIGGPNKEFVLGFVDRIKTQKGITQIAIDTDGTDGPCDSAGAIGDFKTYEKIRRNYEYNKVVNSKNTEEIFKKINDLVITGPKESNLNDLRITIIE</sequence>
<comment type="caution">
    <text evidence="3">The sequence shown here is derived from an EMBL/GenBank/DDBJ whole genome shotgun (WGS) entry which is preliminary data.</text>
</comment>
<dbReference type="SUPFAM" id="SSF82544">
    <property type="entry name" value="GckA/TtuD-like"/>
    <property type="match status" value="1"/>
</dbReference>
<dbReference type="RefSeq" id="WP_135403172.1">
    <property type="nucleotide sequence ID" value="NZ_SRME01000007.1"/>
</dbReference>
<evidence type="ECO:0000259" key="2">
    <source>
        <dbReference type="Pfam" id="PF13660"/>
    </source>
</evidence>
<dbReference type="GO" id="GO:0005737">
    <property type="term" value="C:cytoplasm"/>
    <property type="evidence" value="ECO:0007669"/>
    <property type="project" value="TreeGrafter"/>
</dbReference>
<dbReference type="InterPro" id="IPR039760">
    <property type="entry name" value="MOFRL_protein"/>
</dbReference>
<evidence type="ECO:0000259" key="1">
    <source>
        <dbReference type="Pfam" id="PF05161"/>
    </source>
</evidence>
<dbReference type="PANTHER" id="PTHR12227">
    <property type="entry name" value="GLYCERATE KINASE"/>
    <property type="match status" value="1"/>
</dbReference>
<dbReference type="Proteomes" id="UP000297288">
    <property type="component" value="Unassembled WGS sequence"/>
</dbReference>
<dbReference type="AlphaFoldDB" id="A0A4Z0VZD2"/>
<dbReference type="Gene3D" id="3.40.50.10180">
    <property type="entry name" value="Glycerate kinase, MOFRL-like N-terminal domain"/>
    <property type="match status" value="1"/>
</dbReference>
<proteinExistence type="predicted"/>